<keyword evidence="1" id="KW-1133">Transmembrane helix</keyword>
<evidence type="ECO:0000256" key="1">
    <source>
        <dbReference type="SAM" id="Phobius"/>
    </source>
</evidence>
<sequence length="227" mass="22707">MSSIAAWPPSRRTVALLLLTGTTGVVDAVSFLGLDQVFTAVMTGNLLFLGLGLVDRATPVAAPLVALAAFAAGALAGHRVNGALLRRAGERWPGFAVCGEAAVVTVAAVLALGLSGGPPRETPHRFAVIAVLALAMGWRNTTVLRMGAPAQALPTTVATRALAGLFMGPPPATRGRRAGTIVAIFAGAVVGALLLGLHPAVPLLAAAAVEIAAALLLLRDPGRGGTG</sequence>
<keyword evidence="1" id="KW-0472">Membrane</keyword>
<gene>
    <name evidence="2" type="ORF">ACFOWE_03035</name>
</gene>
<dbReference type="InterPro" id="IPR010699">
    <property type="entry name" value="DUF1275"/>
</dbReference>
<comment type="caution">
    <text evidence="2">The sequence shown here is derived from an EMBL/GenBank/DDBJ whole genome shotgun (WGS) entry which is preliminary data.</text>
</comment>
<accession>A0ABV8I2U2</accession>
<evidence type="ECO:0000313" key="3">
    <source>
        <dbReference type="Proteomes" id="UP001595850"/>
    </source>
</evidence>
<proteinExistence type="predicted"/>
<reference evidence="3" key="1">
    <citation type="journal article" date="2019" name="Int. J. Syst. Evol. Microbiol.">
        <title>The Global Catalogue of Microorganisms (GCM) 10K type strain sequencing project: providing services to taxonomists for standard genome sequencing and annotation.</title>
        <authorList>
            <consortium name="The Broad Institute Genomics Platform"/>
            <consortium name="The Broad Institute Genome Sequencing Center for Infectious Disease"/>
            <person name="Wu L."/>
            <person name="Ma J."/>
        </authorList>
    </citation>
    <scope>NUCLEOTIDE SEQUENCE [LARGE SCALE GENOMIC DNA]</scope>
    <source>
        <strain evidence="3">TBRC 4489</strain>
    </source>
</reference>
<dbReference type="Proteomes" id="UP001595850">
    <property type="component" value="Unassembled WGS sequence"/>
</dbReference>
<feature type="transmembrane region" description="Helical" evidence="1">
    <location>
        <begin position="178"/>
        <end position="195"/>
    </location>
</feature>
<name>A0ABV8I2U2_9ACTN</name>
<evidence type="ECO:0000313" key="2">
    <source>
        <dbReference type="EMBL" id="MFC4057249.1"/>
    </source>
</evidence>
<dbReference type="PANTHER" id="PTHR37314">
    <property type="entry name" value="SLR0142 PROTEIN"/>
    <property type="match status" value="1"/>
</dbReference>
<dbReference type="RefSeq" id="WP_377285203.1">
    <property type="nucleotide sequence ID" value="NZ_JBHSBM010000009.1"/>
</dbReference>
<keyword evidence="1" id="KW-0812">Transmembrane</keyword>
<organism evidence="2 3">
    <name type="scientific">Planomonospora corallina</name>
    <dbReference type="NCBI Taxonomy" id="1806052"/>
    <lineage>
        <taxon>Bacteria</taxon>
        <taxon>Bacillati</taxon>
        <taxon>Actinomycetota</taxon>
        <taxon>Actinomycetes</taxon>
        <taxon>Streptosporangiales</taxon>
        <taxon>Streptosporangiaceae</taxon>
        <taxon>Planomonospora</taxon>
    </lineage>
</organism>
<keyword evidence="3" id="KW-1185">Reference proteome</keyword>
<feature type="transmembrane region" description="Helical" evidence="1">
    <location>
        <begin position="126"/>
        <end position="142"/>
    </location>
</feature>
<feature type="transmembrane region" description="Helical" evidence="1">
    <location>
        <begin position="61"/>
        <end position="80"/>
    </location>
</feature>
<dbReference type="PANTHER" id="PTHR37314:SF4">
    <property type="entry name" value="UPF0700 TRANSMEMBRANE PROTEIN YOAK"/>
    <property type="match status" value="1"/>
</dbReference>
<dbReference type="Pfam" id="PF06912">
    <property type="entry name" value="DUF1275"/>
    <property type="match status" value="1"/>
</dbReference>
<feature type="transmembrane region" description="Helical" evidence="1">
    <location>
        <begin position="92"/>
        <end position="114"/>
    </location>
</feature>
<dbReference type="EMBL" id="JBHSBM010000009">
    <property type="protein sequence ID" value="MFC4057249.1"/>
    <property type="molecule type" value="Genomic_DNA"/>
</dbReference>
<protein>
    <submittedName>
        <fullName evidence="2">DUF1275 family protein</fullName>
    </submittedName>
</protein>